<dbReference type="CDD" id="cd00990">
    <property type="entry name" value="cpPDZ_AtDEGP1-like"/>
    <property type="match status" value="1"/>
</dbReference>
<evidence type="ECO:0000256" key="2">
    <source>
        <dbReference type="ARBA" id="ARBA00022670"/>
    </source>
</evidence>
<evidence type="ECO:0000256" key="3">
    <source>
        <dbReference type="ARBA" id="ARBA00022801"/>
    </source>
</evidence>
<keyword evidence="4" id="KW-0720">Serine protease</keyword>
<dbReference type="GO" id="GO:0004252">
    <property type="term" value="F:serine-type endopeptidase activity"/>
    <property type="evidence" value="ECO:0007669"/>
    <property type="project" value="InterPro"/>
</dbReference>
<dbReference type="PANTHER" id="PTHR43343:SF2">
    <property type="entry name" value="PDZ DOMAIN-CONTAINING PROTEIN"/>
    <property type="match status" value="1"/>
</dbReference>
<dbReference type="InterPro" id="IPR036034">
    <property type="entry name" value="PDZ_sf"/>
</dbReference>
<gene>
    <name evidence="6" type="ORF">WJX81_001127</name>
</gene>
<dbReference type="Gene3D" id="2.40.10.10">
    <property type="entry name" value="Trypsin-like serine proteases"/>
    <property type="match status" value="2"/>
</dbReference>
<dbReference type="InterPro" id="IPR001940">
    <property type="entry name" value="Peptidase_S1C"/>
</dbReference>
<keyword evidence="7" id="KW-1185">Reference proteome</keyword>
<dbReference type="SUPFAM" id="SSF50494">
    <property type="entry name" value="Trypsin-like serine proteases"/>
    <property type="match status" value="1"/>
</dbReference>
<dbReference type="Pfam" id="PF13180">
    <property type="entry name" value="PDZ_2"/>
    <property type="match status" value="1"/>
</dbReference>
<dbReference type="SMART" id="SM00228">
    <property type="entry name" value="PDZ"/>
    <property type="match status" value="1"/>
</dbReference>
<dbReference type="PROSITE" id="PS50106">
    <property type="entry name" value="PDZ"/>
    <property type="match status" value="1"/>
</dbReference>
<dbReference type="GO" id="GO:0006508">
    <property type="term" value="P:proteolysis"/>
    <property type="evidence" value="ECO:0007669"/>
    <property type="project" value="UniProtKB-KW"/>
</dbReference>
<evidence type="ECO:0000313" key="6">
    <source>
        <dbReference type="EMBL" id="KAK9846296.1"/>
    </source>
</evidence>
<proteinExistence type="inferred from homology"/>
<keyword evidence="2" id="KW-0645">Protease</keyword>
<evidence type="ECO:0000259" key="5">
    <source>
        <dbReference type="PROSITE" id="PS50106"/>
    </source>
</evidence>
<evidence type="ECO:0000256" key="4">
    <source>
        <dbReference type="ARBA" id="ARBA00022825"/>
    </source>
</evidence>
<dbReference type="AlphaFoldDB" id="A0AAW1SL78"/>
<dbReference type="PRINTS" id="PR00834">
    <property type="entry name" value="PROTEASES2C"/>
</dbReference>
<dbReference type="FunFam" id="2.40.10.10:FF:000001">
    <property type="entry name" value="Periplasmic serine protease DegS"/>
    <property type="match status" value="1"/>
</dbReference>
<dbReference type="Pfam" id="PF13365">
    <property type="entry name" value="Trypsin_2"/>
    <property type="match status" value="1"/>
</dbReference>
<comment type="similarity">
    <text evidence="1">Belongs to the peptidase S1C family.</text>
</comment>
<name>A0AAW1SL78_9CHLO</name>
<dbReference type="InterPro" id="IPR039382">
    <property type="entry name" value="DEGP1/8_PDZ_dom"/>
</dbReference>
<dbReference type="Gene3D" id="2.30.42.10">
    <property type="match status" value="1"/>
</dbReference>
<dbReference type="InterPro" id="IPR043504">
    <property type="entry name" value="Peptidase_S1_PA_chymotrypsin"/>
</dbReference>
<dbReference type="PANTHER" id="PTHR43343">
    <property type="entry name" value="PEPTIDASE S12"/>
    <property type="match status" value="1"/>
</dbReference>
<dbReference type="SUPFAM" id="SSF50156">
    <property type="entry name" value="PDZ domain-like"/>
    <property type="match status" value="1"/>
</dbReference>
<evidence type="ECO:0000313" key="7">
    <source>
        <dbReference type="Proteomes" id="UP001445335"/>
    </source>
</evidence>
<feature type="domain" description="PDZ" evidence="5">
    <location>
        <begin position="563"/>
        <end position="634"/>
    </location>
</feature>
<comment type="caution">
    <text evidence="6">The sequence shown here is derived from an EMBL/GenBank/DDBJ whole genome shotgun (WGS) entry which is preliminary data.</text>
</comment>
<dbReference type="EMBL" id="JALJOU010000001">
    <property type="protein sequence ID" value="KAK9846296.1"/>
    <property type="molecule type" value="Genomic_DNA"/>
</dbReference>
<dbReference type="InterPro" id="IPR009003">
    <property type="entry name" value="Peptidase_S1_PA"/>
</dbReference>
<sequence>MYTSGLPPLLDADGPLGAQNRRQLTALAAQPFVQAASTDVQHKSGEELKQQLLTAIKADEGLIRTGRLTAEVKEAVEQIEAAAEAAPLHLGPGEVDGQFELLLNTTNYLDDDACTTLGTLTFQQFGPSDLRLRVYYSEVLTGVQSPTQYCTRSYFKVTDCEHEGLEGVQSALGEYELDTANPARQNVFFTGIRMEPSSSDPAALKAWVDLLSESNASMDPSTGVAEVKFPKKIKGTRANTFCGICSVLRGAQDSRKLAVQVAAALAPPHAWRIPPRCRAFSSTTGLSARPYVGASAQLRSSSDSTAGLAVALAVAAPPAAYARQVAAVEAAPATLEMKAPRPSPAELSPEELQTVALFQENTPSVVNIANIASRQSFYSMDVQQVPQGMGSGFIWDDKGHIVTNFHVIRGASNIKVALIDSSVFPARVIGGDPDKDVAVLELQAPPEKLAELKPVAVGSSANLMVGQRVYAIGNPFGLDHTLTQGIVSGLGRELATPGVRGVPIKNVIQTDAAINPGNSGGVLLDSKGRLIGINTAIASPSGASSGVGFAIPIDQARGLVEQILTYGKVVRPVLGITIAPPQLARQVGEEGVLVLEVPAGTPADKAGFKGTYRDEAGRVILGDIIVGIDGRPVRLQRDLFEALDEKRPGDKIEVEVTRDGRRTQLAVTLGGRDITGME</sequence>
<keyword evidence="3" id="KW-0378">Hydrolase</keyword>
<evidence type="ECO:0000256" key="1">
    <source>
        <dbReference type="ARBA" id="ARBA00010541"/>
    </source>
</evidence>
<organism evidence="6 7">
    <name type="scientific">Elliptochloris bilobata</name>
    <dbReference type="NCBI Taxonomy" id="381761"/>
    <lineage>
        <taxon>Eukaryota</taxon>
        <taxon>Viridiplantae</taxon>
        <taxon>Chlorophyta</taxon>
        <taxon>core chlorophytes</taxon>
        <taxon>Trebouxiophyceae</taxon>
        <taxon>Trebouxiophyceae incertae sedis</taxon>
        <taxon>Elliptochloris clade</taxon>
        <taxon>Elliptochloris</taxon>
    </lineage>
</organism>
<protein>
    <recommendedName>
        <fullName evidence="5">PDZ domain-containing protein</fullName>
    </recommendedName>
</protein>
<dbReference type="Proteomes" id="UP001445335">
    <property type="component" value="Unassembled WGS sequence"/>
</dbReference>
<accession>A0AAW1SL78</accession>
<dbReference type="InterPro" id="IPR001478">
    <property type="entry name" value="PDZ"/>
</dbReference>
<dbReference type="InterPro" id="IPR051201">
    <property type="entry name" value="Chloro_Bact_Ser_Proteases"/>
</dbReference>
<reference evidence="6 7" key="1">
    <citation type="journal article" date="2024" name="Nat. Commun.">
        <title>Phylogenomics reveals the evolutionary origins of lichenization in chlorophyte algae.</title>
        <authorList>
            <person name="Puginier C."/>
            <person name="Libourel C."/>
            <person name="Otte J."/>
            <person name="Skaloud P."/>
            <person name="Haon M."/>
            <person name="Grisel S."/>
            <person name="Petersen M."/>
            <person name="Berrin J.G."/>
            <person name="Delaux P.M."/>
            <person name="Dal Grande F."/>
            <person name="Keller J."/>
        </authorList>
    </citation>
    <scope>NUCLEOTIDE SEQUENCE [LARGE SCALE GENOMIC DNA]</scope>
    <source>
        <strain evidence="6 7">SAG 245.80</strain>
    </source>
</reference>